<protein>
    <submittedName>
        <fullName evidence="1">Uncharacterized protein</fullName>
    </submittedName>
</protein>
<gene>
    <name evidence="1" type="ORF">RUE5091_03923</name>
</gene>
<organism evidence="1 2">
    <name type="scientific">Ruegeria denitrificans</name>
    <dbReference type="NCBI Taxonomy" id="1715692"/>
    <lineage>
        <taxon>Bacteria</taxon>
        <taxon>Pseudomonadati</taxon>
        <taxon>Pseudomonadota</taxon>
        <taxon>Alphaproteobacteria</taxon>
        <taxon>Rhodobacterales</taxon>
        <taxon>Roseobacteraceae</taxon>
        <taxon>Ruegeria</taxon>
    </lineage>
</organism>
<accession>A0A0P1IPN4</accession>
<dbReference type="OrthoDB" id="7652129at2"/>
<dbReference type="AlphaFoldDB" id="A0A0P1IPN4"/>
<evidence type="ECO:0000313" key="1">
    <source>
        <dbReference type="EMBL" id="CUK15872.1"/>
    </source>
</evidence>
<dbReference type="Proteomes" id="UP000051260">
    <property type="component" value="Unassembled WGS sequence"/>
</dbReference>
<dbReference type="STRING" id="1715692.RUE5091_03923"/>
<dbReference type="EMBL" id="CYUD01000015">
    <property type="protein sequence ID" value="CUK15872.1"/>
    <property type="molecule type" value="Genomic_DNA"/>
</dbReference>
<sequence>MPKYNDMFELSVEDMDLIETALRGLAASRSLATPEETDDGKVARENTLRRVHDLLGKLHDQKVFYRPKDGVYLGG</sequence>
<name>A0A0P1IPN4_9RHOB</name>
<proteinExistence type="predicted"/>
<dbReference type="RefSeq" id="WP_058283556.1">
    <property type="nucleotide sequence ID" value="NZ_CYUD01000015.1"/>
</dbReference>
<evidence type="ECO:0000313" key="2">
    <source>
        <dbReference type="Proteomes" id="UP000051260"/>
    </source>
</evidence>
<keyword evidence="2" id="KW-1185">Reference proteome</keyword>
<reference evidence="2" key="1">
    <citation type="submission" date="2015-09" db="EMBL/GenBank/DDBJ databases">
        <authorList>
            <person name="Rodrigo-Torres L."/>
            <person name="Arahal D.R."/>
        </authorList>
    </citation>
    <scope>NUCLEOTIDE SEQUENCE [LARGE SCALE GENOMIC DNA]</scope>
    <source>
        <strain evidence="2">CECT 5091</strain>
    </source>
</reference>